<protein>
    <recommendedName>
        <fullName evidence="9">1-deoxy-D-xylulose 5-phosphate reductoisomerase</fullName>
        <shortName evidence="9">DXP reductoisomerase</shortName>
        <ecNumber evidence="9">1.1.1.267</ecNumber>
    </recommendedName>
    <alternativeName>
        <fullName evidence="9">1-deoxyxylulose-5-phosphate reductoisomerase</fullName>
    </alternativeName>
    <alternativeName>
        <fullName evidence="9">2-C-methyl-D-erythritol 4-phosphate synthase</fullName>
    </alternativeName>
</protein>
<feature type="binding site" evidence="9">
    <location>
        <position position="11"/>
    </location>
    <ligand>
        <name>NADPH</name>
        <dbReference type="ChEBI" id="CHEBI:57783"/>
    </ligand>
</feature>
<feature type="binding site" evidence="9">
    <location>
        <position position="219"/>
    </location>
    <ligand>
        <name>1-deoxy-D-xylulose 5-phosphate</name>
        <dbReference type="ChEBI" id="CHEBI:57792"/>
    </ligand>
</feature>
<feature type="binding site" evidence="9">
    <location>
        <position position="200"/>
    </location>
    <ligand>
        <name>1-deoxy-D-xylulose 5-phosphate</name>
        <dbReference type="ChEBI" id="CHEBI:57792"/>
    </ligand>
</feature>
<dbReference type="PANTHER" id="PTHR30525:SF0">
    <property type="entry name" value="1-DEOXY-D-XYLULOSE 5-PHOSPHATE REDUCTOISOMERASE, CHLOROPLASTIC"/>
    <property type="match status" value="1"/>
</dbReference>
<feature type="binding site" evidence="9">
    <location>
        <position position="222"/>
    </location>
    <ligand>
        <name>Mn(2+)</name>
        <dbReference type="ChEBI" id="CHEBI:29035"/>
    </ligand>
</feature>
<feature type="binding site" evidence="9">
    <location>
        <position position="206"/>
    </location>
    <ligand>
        <name>NADPH</name>
        <dbReference type="ChEBI" id="CHEBI:57783"/>
    </ligand>
</feature>
<evidence type="ECO:0000256" key="5">
    <source>
        <dbReference type="ARBA" id="ARBA00023002"/>
    </source>
</evidence>
<dbReference type="Pfam" id="PF02670">
    <property type="entry name" value="DXP_reductoisom"/>
    <property type="match status" value="1"/>
</dbReference>
<sequence>MKRVAVLGATGSIGASALDVIARHPTALRATVLAAGRQVDALVELCRQHRPEHAVIADEAMLGRLRDRLRGAGLSTIAHAGDAALVELVGGDACDTVVAAIVGAAGLPSTLAAARAGKRLLLANKESLVLAGELLMAAAREGGATIVPIDSEHNAIFQCLPDAPARDGLARIILTASGGPFRGRSRASLRDVTVEQAVAHPKWSMGPKISVDSATLMNKGLEVIEAHHLFDVDGDRIQVLVHPQSLVHSLVEFVDGSTLAQLGLPDMRTALAVGFAWPQRIASGVSGLDLLAEGGRLEFEPPDLDAFPCLRLAFDALAAGGTAPAVLNAANEVAVSAFLQRRVGFLSIPAIVEDTLAALPAIPAVSLDALHDADAAARRHASRAVDDRSSA</sequence>
<evidence type="ECO:0000256" key="7">
    <source>
        <dbReference type="ARBA" id="ARBA00023229"/>
    </source>
</evidence>
<comment type="pathway">
    <text evidence="1 9">Isoprenoid biosynthesis; isopentenyl diphosphate biosynthesis via DXP pathway; isopentenyl diphosphate from 1-deoxy-D-xylulose 5-phosphate: step 1/6.</text>
</comment>
<evidence type="ECO:0000313" key="14">
    <source>
        <dbReference type="Proteomes" id="UP000680116"/>
    </source>
</evidence>
<dbReference type="InterPro" id="IPR026877">
    <property type="entry name" value="DXPR_C"/>
</dbReference>
<dbReference type="SUPFAM" id="SSF69055">
    <property type="entry name" value="1-deoxy-D-xylulose-5-phosphate reductoisomerase, C-terminal domain"/>
    <property type="match status" value="1"/>
</dbReference>
<dbReference type="NCBIfam" id="TIGR00243">
    <property type="entry name" value="Dxr"/>
    <property type="match status" value="1"/>
</dbReference>
<comment type="caution">
    <text evidence="9">Lacks conserved residue(s) required for the propagation of feature annotation.</text>
</comment>
<dbReference type="PIRSF" id="PIRSF006205">
    <property type="entry name" value="Dxp_reductismrs"/>
    <property type="match status" value="1"/>
</dbReference>
<evidence type="ECO:0000259" key="10">
    <source>
        <dbReference type="Pfam" id="PF02670"/>
    </source>
</evidence>
<dbReference type="SUPFAM" id="SSF55347">
    <property type="entry name" value="Glyceraldehyde-3-phosphate dehydrogenase-like, C-terminal domain"/>
    <property type="match status" value="1"/>
</dbReference>
<feature type="binding site" evidence="9">
    <location>
        <position position="177"/>
    </location>
    <ligand>
        <name>1-deoxy-D-xylulose 5-phosphate</name>
        <dbReference type="ChEBI" id="CHEBI:57792"/>
    </ligand>
</feature>
<feature type="binding site" evidence="9">
    <location>
        <position position="36"/>
    </location>
    <ligand>
        <name>NADPH</name>
        <dbReference type="ChEBI" id="CHEBI:57783"/>
    </ligand>
</feature>
<dbReference type="InterPro" id="IPR003821">
    <property type="entry name" value="DXP_reductoisomerase"/>
</dbReference>
<feature type="domain" description="DXP reductoisomerase C-terminal" evidence="12">
    <location>
        <begin position="262"/>
        <end position="379"/>
    </location>
</feature>
<dbReference type="InterPro" id="IPR036291">
    <property type="entry name" value="NAD(P)-bd_dom_sf"/>
</dbReference>
<dbReference type="HAMAP" id="MF_00183">
    <property type="entry name" value="DXP_reductoisom"/>
    <property type="match status" value="1"/>
</dbReference>
<comment type="similarity">
    <text evidence="2 9">Belongs to the DXR family.</text>
</comment>
<evidence type="ECO:0000256" key="4">
    <source>
        <dbReference type="ARBA" id="ARBA00022857"/>
    </source>
</evidence>
<feature type="binding site" evidence="9">
    <location>
        <position position="37"/>
    </location>
    <ligand>
        <name>NADPH</name>
        <dbReference type="ChEBI" id="CHEBI:57783"/>
    </ligand>
</feature>
<feature type="binding site" evidence="9">
    <location>
        <position position="152"/>
    </location>
    <ligand>
        <name>1-deoxy-D-xylulose 5-phosphate</name>
        <dbReference type="ChEBI" id="CHEBI:57792"/>
    </ligand>
</feature>
<gene>
    <name evidence="9 13" type="primary">dxr</name>
    <name evidence="13" type="ORF">LYB30171_01744</name>
</gene>
<dbReference type="Gene3D" id="3.40.50.720">
    <property type="entry name" value="NAD(P)-binding Rossmann-like Domain"/>
    <property type="match status" value="1"/>
</dbReference>
<feature type="domain" description="1-deoxy-D-xylulose 5-phosphate reductoisomerase C-terminal" evidence="11">
    <location>
        <begin position="146"/>
        <end position="230"/>
    </location>
</feature>
<feature type="binding site" evidence="9">
    <location>
        <position position="222"/>
    </location>
    <ligand>
        <name>1-deoxy-D-xylulose 5-phosphate</name>
        <dbReference type="ChEBI" id="CHEBI:57792"/>
    </ligand>
</feature>
<feature type="binding site" evidence="9">
    <location>
        <position position="152"/>
    </location>
    <ligand>
        <name>Mn(2+)</name>
        <dbReference type="ChEBI" id="CHEBI:29035"/>
    </ligand>
</feature>
<name>A0ABM8UGF7_9GAMM</name>
<accession>A0ABM8UGF7</accession>
<dbReference type="InterPro" id="IPR036169">
    <property type="entry name" value="DXPR_C_sf"/>
</dbReference>
<keyword evidence="5 9" id="KW-0560">Oxidoreductase</keyword>
<evidence type="ECO:0000259" key="11">
    <source>
        <dbReference type="Pfam" id="PF08436"/>
    </source>
</evidence>
<feature type="binding site" evidence="9">
    <location>
        <position position="126"/>
    </location>
    <ligand>
        <name>NADPH</name>
        <dbReference type="ChEBI" id="CHEBI:57783"/>
    </ligand>
</feature>
<dbReference type="GO" id="GO:0030604">
    <property type="term" value="F:1-deoxy-D-xylulose-5-phosphate reductoisomerase activity"/>
    <property type="evidence" value="ECO:0007669"/>
    <property type="project" value="UniProtKB-EC"/>
</dbReference>
<feature type="domain" description="1-deoxy-D-xylulose 5-phosphate reductoisomerase N-terminal" evidence="10">
    <location>
        <begin position="4"/>
        <end position="132"/>
    </location>
</feature>
<dbReference type="Gene3D" id="1.10.1740.10">
    <property type="match status" value="1"/>
</dbReference>
<reference evidence="13 14" key="1">
    <citation type="submission" date="2021-04" db="EMBL/GenBank/DDBJ databases">
        <authorList>
            <person name="Rodrigo-Torres L."/>
            <person name="Arahal R. D."/>
            <person name="Lucena T."/>
        </authorList>
    </citation>
    <scope>NUCLEOTIDE SEQUENCE [LARGE SCALE GENOMIC DNA]</scope>
    <source>
        <strain evidence="13 14">CECT 30171</strain>
    </source>
</reference>
<evidence type="ECO:0000256" key="3">
    <source>
        <dbReference type="ARBA" id="ARBA00022723"/>
    </source>
</evidence>
<dbReference type="InterPro" id="IPR013512">
    <property type="entry name" value="DXP_reductoisomerase_N"/>
</dbReference>
<dbReference type="RefSeq" id="WP_215218322.1">
    <property type="nucleotide sequence ID" value="NZ_OU015430.1"/>
</dbReference>
<comment type="catalytic activity">
    <reaction evidence="8">
        <text>2-C-methyl-D-erythritol 4-phosphate + NADP(+) = 1-deoxy-D-xylulose 5-phosphate + NADPH + H(+)</text>
        <dbReference type="Rhea" id="RHEA:13717"/>
        <dbReference type="ChEBI" id="CHEBI:15378"/>
        <dbReference type="ChEBI" id="CHEBI:57783"/>
        <dbReference type="ChEBI" id="CHEBI:57792"/>
        <dbReference type="ChEBI" id="CHEBI:58262"/>
        <dbReference type="ChEBI" id="CHEBI:58349"/>
        <dbReference type="EC" id="1.1.1.267"/>
    </reaction>
    <physiologicalReaction direction="right-to-left" evidence="8">
        <dbReference type="Rhea" id="RHEA:13719"/>
    </physiologicalReaction>
</comment>
<dbReference type="SUPFAM" id="SSF51735">
    <property type="entry name" value="NAD(P)-binding Rossmann-fold domains"/>
    <property type="match status" value="1"/>
</dbReference>
<dbReference type="Pfam" id="PF08436">
    <property type="entry name" value="DXP_redisom_C"/>
    <property type="match status" value="1"/>
</dbReference>
<evidence type="ECO:0000256" key="6">
    <source>
        <dbReference type="ARBA" id="ARBA00023211"/>
    </source>
</evidence>
<proteinExistence type="inferred from homology"/>
<feature type="binding site" evidence="9">
    <location>
        <position position="12"/>
    </location>
    <ligand>
        <name>NADPH</name>
        <dbReference type="ChEBI" id="CHEBI:57783"/>
    </ligand>
</feature>
<evidence type="ECO:0000256" key="1">
    <source>
        <dbReference type="ARBA" id="ARBA00005094"/>
    </source>
</evidence>
<dbReference type="Pfam" id="PF13288">
    <property type="entry name" value="DXPR_C"/>
    <property type="match status" value="1"/>
</dbReference>
<evidence type="ECO:0000256" key="8">
    <source>
        <dbReference type="ARBA" id="ARBA00048543"/>
    </source>
</evidence>
<keyword evidence="3 9" id="KW-0479">Metal-binding</keyword>
<evidence type="ECO:0000259" key="12">
    <source>
        <dbReference type="Pfam" id="PF13288"/>
    </source>
</evidence>
<evidence type="ECO:0000256" key="2">
    <source>
        <dbReference type="ARBA" id="ARBA00006825"/>
    </source>
</evidence>
<dbReference type="NCBIfam" id="NF009114">
    <property type="entry name" value="PRK12464.1"/>
    <property type="match status" value="1"/>
</dbReference>
<feature type="binding site" evidence="9">
    <location>
        <position position="213"/>
    </location>
    <ligand>
        <name>1-deoxy-D-xylulose 5-phosphate</name>
        <dbReference type="ChEBI" id="CHEBI:57792"/>
    </ligand>
</feature>
<keyword evidence="6 9" id="KW-0464">Manganese</keyword>
<keyword evidence="4 9" id="KW-0521">NADP</keyword>
<feature type="binding site" evidence="9">
    <location>
        <position position="150"/>
    </location>
    <ligand>
        <name>Mn(2+)</name>
        <dbReference type="ChEBI" id="CHEBI:29035"/>
    </ligand>
</feature>
<feature type="binding site" evidence="9">
    <location>
        <position position="124"/>
    </location>
    <ligand>
        <name>NADPH</name>
        <dbReference type="ChEBI" id="CHEBI:57783"/>
    </ligand>
</feature>
<organism evidence="13 14">
    <name type="scientific">Novilysobacter luteus</name>
    <dbReference type="NCBI Taxonomy" id="2822368"/>
    <lineage>
        <taxon>Bacteria</taxon>
        <taxon>Pseudomonadati</taxon>
        <taxon>Pseudomonadota</taxon>
        <taxon>Gammaproteobacteria</taxon>
        <taxon>Lysobacterales</taxon>
        <taxon>Lysobacteraceae</taxon>
        <taxon>Novilysobacter</taxon>
    </lineage>
</organism>
<dbReference type="Proteomes" id="UP000680116">
    <property type="component" value="Chromosome"/>
</dbReference>
<dbReference type="EMBL" id="OU015430">
    <property type="protein sequence ID" value="CAG4974762.1"/>
    <property type="molecule type" value="Genomic_DNA"/>
</dbReference>
<feature type="binding site" evidence="9">
    <location>
        <position position="218"/>
    </location>
    <ligand>
        <name>1-deoxy-D-xylulose 5-phosphate</name>
        <dbReference type="ChEBI" id="CHEBI:57792"/>
    </ligand>
</feature>
<comment type="function">
    <text evidence="9">Catalyzes the NADPH-dependent rearrangement and reduction of 1-deoxy-D-xylulose-5-phosphate (DXP) to 2-C-methyl-D-erythritol 4-phosphate (MEP).</text>
</comment>
<comment type="cofactor">
    <cofactor evidence="9">
        <name>Mg(2+)</name>
        <dbReference type="ChEBI" id="CHEBI:18420"/>
    </cofactor>
    <cofactor evidence="9">
        <name>Mn(2+)</name>
        <dbReference type="ChEBI" id="CHEBI:29035"/>
    </cofactor>
</comment>
<feature type="binding site" evidence="9">
    <location>
        <position position="13"/>
    </location>
    <ligand>
        <name>NADPH</name>
        <dbReference type="ChEBI" id="CHEBI:57783"/>
    </ligand>
</feature>
<keyword evidence="7 9" id="KW-0414">Isoprene biosynthesis</keyword>
<feature type="binding site" evidence="9">
    <location>
        <position position="125"/>
    </location>
    <ligand>
        <name>1-deoxy-D-xylulose 5-phosphate</name>
        <dbReference type="ChEBI" id="CHEBI:57792"/>
    </ligand>
</feature>
<keyword evidence="9" id="KW-0460">Magnesium</keyword>
<feature type="binding site" evidence="9">
    <location>
        <position position="10"/>
    </location>
    <ligand>
        <name>NADPH</name>
        <dbReference type="ChEBI" id="CHEBI:57783"/>
    </ligand>
</feature>
<feature type="binding site" evidence="9">
    <location>
        <position position="151"/>
    </location>
    <ligand>
        <name>1-deoxy-D-xylulose 5-phosphate</name>
        <dbReference type="ChEBI" id="CHEBI:57792"/>
    </ligand>
</feature>
<evidence type="ECO:0000256" key="9">
    <source>
        <dbReference type="HAMAP-Rule" id="MF_00183"/>
    </source>
</evidence>
<dbReference type="EC" id="1.1.1.267" evidence="9"/>
<dbReference type="PANTHER" id="PTHR30525">
    <property type="entry name" value="1-DEOXY-D-XYLULOSE 5-PHOSPHATE REDUCTOISOMERASE"/>
    <property type="match status" value="1"/>
</dbReference>
<evidence type="ECO:0000313" key="13">
    <source>
        <dbReference type="EMBL" id="CAG4974762.1"/>
    </source>
</evidence>
<keyword evidence="14" id="KW-1185">Reference proteome</keyword>
<dbReference type="InterPro" id="IPR013644">
    <property type="entry name" value="DXP_reductoisomerase_C"/>
</dbReference>